<dbReference type="AlphaFoldDB" id="A0A4D4MEX2"/>
<evidence type="ECO:0000313" key="3">
    <source>
        <dbReference type="Proteomes" id="UP000299211"/>
    </source>
</evidence>
<dbReference type="RefSeq" id="WP_010981718.1">
    <property type="nucleotide sequence ID" value="NZ_JBIUAZ010000042.1"/>
</dbReference>
<evidence type="ECO:0000313" key="4">
    <source>
        <dbReference type="Proteomes" id="UP000302139"/>
    </source>
</evidence>
<reference evidence="1 4" key="2">
    <citation type="submission" date="2019-04" db="EMBL/GenBank/DDBJ databases">
        <title>Draft genome sequences of Streptomyces avermitilis NBRC 14893.</title>
        <authorList>
            <person name="Komaki H."/>
            <person name="Tamura T."/>
            <person name="Hosoyama A."/>
        </authorList>
    </citation>
    <scope>NUCLEOTIDE SEQUENCE [LARGE SCALE GENOMIC DNA]</scope>
    <source>
        <strain evidence="1 4">NBRC 14893</strain>
    </source>
</reference>
<dbReference type="Proteomes" id="UP000299211">
    <property type="component" value="Unassembled WGS sequence"/>
</dbReference>
<sequence>MDTARLRSLIDGVLLTQYRRYTEKELPALCERLGLPSPSAGDTKHKRLVASLKACPDDRLPDVAEAVLEQEELDQAERMALLASDTKIARLAAPRAPRVVRRPKKK</sequence>
<name>A0A4D4MEX2_STRAX</name>
<reference evidence="2 3" key="1">
    <citation type="submission" date="2019-04" db="EMBL/GenBank/DDBJ databases">
        <title>Draft genome sequences of Streptomyces avermitilis ATCC 31267.</title>
        <authorList>
            <person name="Komaki H."/>
            <person name="Tamura T."/>
            <person name="Hosoyama A."/>
        </authorList>
    </citation>
    <scope>NUCLEOTIDE SEQUENCE [LARGE SCALE GENOMIC DNA]</scope>
    <source>
        <strain evidence="2 3">ATCC 31267</strain>
    </source>
</reference>
<dbReference type="EMBL" id="BJHX01000003">
    <property type="protein sequence ID" value="GDY69907.1"/>
    <property type="molecule type" value="Genomic_DNA"/>
</dbReference>
<protein>
    <submittedName>
        <fullName evidence="1">Uncharacterized protein</fullName>
    </submittedName>
</protein>
<accession>A0A4D4MEX2</accession>
<proteinExistence type="predicted"/>
<organism evidence="1 4">
    <name type="scientific">Streptomyces avermitilis</name>
    <dbReference type="NCBI Taxonomy" id="33903"/>
    <lineage>
        <taxon>Bacteria</taxon>
        <taxon>Bacillati</taxon>
        <taxon>Actinomycetota</taxon>
        <taxon>Actinomycetes</taxon>
        <taxon>Kitasatosporales</taxon>
        <taxon>Streptomycetaceae</taxon>
        <taxon>Streptomyces</taxon>
    </lineage>
</organism>
<gene>
    <name evidence="1" type="ORF">SAV14893_093000</name>
    <name evidence="2" type="ORF">SAV31267_096590</name>
</gene>
<comment type="caution">
    <text evidence="1">The sequence shown here is derived from an EMBL/GenBank/DDBJ whole genome shotgun (WGS) entry which is preliminary data.</text>
</comment>
<dbReference type="EMBL" id="BJHY01000002">
    <property type="protein sequence ID" value="GDY80174.1"/>
    <property type="molecule type" value="Genomic_DNA"/>
</dbReference>
<dbReference type="Proteomes" id="UP000302139">
    <property type="component" value="Unassembled WGS sequence"/>
</dbReference>
<evidence type="ECO:0000313" key="2">
    <source>
        <dbReference type="EMBL" id="GDY80174.1"/>
    </source>
</evidence>
<evidence type="ECO:0000313" key="1">
    <source>
        <dbReference type="EMBL" id="GDY69907.1"/>
    </source>
</evidence>